<proteinExistence type="inferred from homology"/>
<dbReference type="Proteomes" id="UP000243528">
    <property type="component" value="Unassembled WGS sequence"/>
</dbReference>
<comment type="similarity">
    <text evidence="2">Belongs to the AzlC family.</text>
</comment>
<dbReference type="PANTHER" id="PTHR34979:SF1">
    <property type="entry name" value="INNER MEMBRANE PROTEIN YGAZ"/>
    <property type="match status" value="1"/>
</dbReference>
<keyword evidence="5 8" id="KW-0812">Transmembrane</keyword>
<comment type="caution">
    <text evidence="9">The sequence shown here is derived from an EMBL/GenBank/DDBJ whole genome shotgun (WGS) entry which is preliminary data.</text>
</comment>
<evidence type="ECO:0000256" key="3">
    <source>
        <dbReference type="ARBA" id="ARBA00022448"/>
    </source>
</evidence>
<evidence type="ECO:0000313" key="10">
    <source>
        <dbReference type="Proteomes" id="UP000243528"/>
    </source>
</evidence>
<evidence type="ECO:0000256" key="8">
    <source>
        <dbReference type="SAM" id="Phobius"/>
    </source>
</evidence>
<dbReference type="GO" id="GO:1903785">
    <property type="term" value="P:L-valine transmembrane transport"/>
    <property type="evidence" value="ECO:0007669"/>
    <property type="project" value="TreeGrafter"/>
</dbReference>
<reference evidence="9 10" key="1">
    <citation type="submission" date="2018-03" db="EMBL/GenBank/DDBJ databases">
        <title>Genomic Encyclopedia of Archaeal and Bacterial Type Strains, Phase II (KMG-II): from individual species to whole genera.</title>
        <authorList>
            <person name="Goeker M."/>
        </authorList>
    </citation>
    <scope>NUCLEOTIDE SEQUENCE [LARGE SCALE GENOMIC DNA]</scope>
    <source>
        <strain evidence="9 10">DSM 45211</strain>
    </source>
</reference>
<evidence type="ECO:0000256" key="5">
    <source>
        <dbReference type="ARBA" id="ARBA00022692"/>
    </source>
</evidence>
<comment type="subcellular location">
    <subcellularLocation>
        <location evidence="1">Cell membrane</location>
        <topology evidence="1">Multi-pass membrane protein</topology>
    </subcellularLocation>
</comment>
<keyword evidence="6 8" id="KW-1133">Transmembrane helix</keyword>
<gene>
    <name evidence="9" type="ORF">CLV30_105246</name>
</gene>
<feature type="transmembrane region" description="Helical" evidence="8">
    <location>
        <begin position="12"/>
        <end position="31"/>
    </location>
</feature>
<sequence length="227" mass="22957">MRSVWRTLGAARIRDIAAVGASVCMIGISYGVTAHDAGFALWQIIALAVLVLGASSELLFVGVLAAGGAPALAVLAGLVVNARNAAYGMRAGAFLHGRRTRLAGAHLVNDESVALATAAPTPETARATFWASGVTIMVSWPLGAFVGATLGQVVHEPAVLGLDAVFPAVLLALVLPALRRDTTTRVCALAGGCLAVAGAPVLPAGVAPLVALLAVLVSIPSTMRSRR</sequence>
<feature type="transmembrane region" description="Helical" evidence="8">
    <location>
        <begin position="129"/>
        <end position="151"/>
    </location>
</feature>
<accession>A0A2P8E5N6</accession>
<feature type="transmembrane region" description="Helical" evidence="8">
    <location>
        <begin position="158"/>
        <end position="177"/>
    </location>
</feature>
<feature type="transmembrane region" description="Helical" evidence="8">
    <location>
        <begin position="59"/>
        <end position="80"/>
    </location>
</feature>
<keyword evidence="10" id="KW-1185">Reference proteome</keyword>
<dbReference type="Pfam" id="PF03591">
    <property type="entry name" value="AzlC"/>
    <property type="match status" value="1"/>
</dbReference>
<organism evidence="9 10">
    <name type="scientific">Haloactinopolyspora alba</name>
    <dbReference type="NCBI Taxonomy" id="648780"/>
    <lineage>
        <taxon>Bacteria</taxon>
        <taxon>Bacillati</taxon>
        <taxon>Actinomycetota</taxon>
        <taxon>Actinomycetes</taxon>
        <taxon>Jiangellales</taxon>
        <taxon>Jiangellaceae</taxon>
        <taxon>Haloactinopolyspora</taxon>
    </lineage>
</organism>
<feature type="transmembrane region" description="Helical" evidence="8">
    <location>
        <begin position="189"/>
        <end position="217"/>
    </location>
</feature>
<dbReference type="PANTHER" id="PTHR34979">
    <property type="entry name" value="INNER MEMBRANE PROTEIN YGAZ"/>
    <property type="match status" value="1"/>
</dbReference>
<dbReference type="RefSeq" id="WP_106536964.1">
    <property type="nucleotide sequence ID" value="NZ_PYGE01000005.1"/>
</dbReference>
<evidence type="ECO:0000256" key="7">
    <source>
        <dbReference type="ARBA" id="ARBA00023136"/>
    </source>
</evidence>
<evidence type="ECO:0000256" key="4">
    <source>
        <dbReference type="ARBA" id="ARBA00022475"/>
    </source>
</evidence>
<keyword evidence="4" id="KW-1003">Cell membrane</keyword>
<evidence type="ECO:0000256" key="1">
    <source>
        <dbReference type="ARBA" id="ARBA00004651"/>
    </source>
</evidence>
<dbReference type="GO" id="GO:0005886">
    <property type="term" value="C:plasma membrane"/>
    <property type="evidence" value="ECO:0007669"/>
    <property type="project" value="UniProtKB-SubCell"/>
</dbReference>
<name>A0A2P8E5N6_9ACTN</name>
<protein>
    <submittedName>
        <fullName evidence="9">4-azaleucine resistance transporter AzlC</fullName>
    </submittedName>
</protein>
<keyword evidence="3" id="KW-0813">Transport</keyword>
<keyword evidence="7 8" id="KW-0472">Membrane</keyword>
<evidence type="ECO:0000313" key="9">
    <source>
        <dbReference type="EMBL" id="PSL04779.1"/>
    </source>
</evidence>
<feature type="transmembrane region" description="Helical" evidence="8">
    <location>
        <begin position="37"/>
        <end position="54"/>
    </location>
</feature>
<dbReference type="EMBL" id="PYGE01000005">
    <property type="protein sequence ID" value="PSL04779.1"/>
    <property type="molecule type" value="Genomic_DNA"/>
</dbReference>
<dbReference type="InterPro" id="IPR011606">
    <property type="entry name" value="Brnchd-chn_aa_trnsp_permease"/>
</dbReference>
<evidence type="ECO:0000256" key="2">
    <source>
        <dbReference type="ARBA" id="ARBA00010735"/>
    </source>
</evidence>
<dbReference type="AlphaFoldDB" id="A0A2P8E5N6"/>
<evidence type="ECO:0000256" key="6">
    <source>
        <dbReference type="ARBA" id="ARBA00022989"/>
    </source>
</evidence>